<organism evidence="3 4">
    <name type="scientific">Daphnia sinensis</name>
    <dbReference type="NCBI Taxonomy" id="1820382"/>
    <lineage>
        <taxon>Eukaryota</taxon>
        <taxon>Metazoa</taxon>
        <taxon>Ecdysozoa</taxon>
        <taxon>Arthropoda</taxon>
        <taxon>Crustacea</taxon>
        <taxon>Branchiopoda</taxon>
        <taxon>Diplostraca</taxon>
        <taxon>Cladocera</taxon>
        <taxon>Anomopoda</taxon>
        <taxon>Daphniidae</taxon>
        <taxon>Daphnia</taxon>
        <taxon>Daphnia similis group</taxon>
    </lineage>
</organism>
<protein>
    <recommendedName>
        <fullName evidence="2">MADF domain-containing protein</fullName>
    </recommendedName>
</protein>
<dbReference type="PANTHER" id="PTHR12243">
    <property type="entry name" value="MADF DOMAIN TRANSCRIPTION FACTOR"/>
    <property type="match status" value="1"/>
</dbReference>
<evidence type="ECO:0000256" key="1">
    <source>
        <dbReference type="SAM" id="MobiDB-lite"/>
    </source>
</evidence>
<keyword evidence="4" id="KW-1185">Reference proteome</keyword>
<dbReference type="InterPro" id="IPR039353">
    <property type="entry name" value="TF_Adf1"/>
</dbReference>
<dbReference type="Proteomes" id="UP000820818">
    <property type="component" value="Linkage Group LG1"/>
</dbReference>
<feature type="region of interest" description="Disordered" evidence="1">
    <location>
        <begin position="1"/>
        <end position="25"/>
    </location>
</feature>
<reference evidence="3 4" key="1">
    <citation type="submission" date="2022-05" db="EMBL/GenBank/DDBJ databases">
        <title>A multi-omics perspective on studying reproductive biology in Daphnia sinensis.</title>
        <authorList>
            <person name="Jia J."/>
        </authorList>
    </citation>
    <scope>NUCLEOTIDE SEQUENCE [LARGE SCALE GENOMIC DNA]</scope>
    <source>
        <strain evidence="3 4">WSL</strain>
    </source>
</reference>
<dbReference type="InterPro" id="IPR006578">
    <property type="entry name" value="MADF-dom"/>
</dbReference>
<dbReference type="EMBL" id="WJBH02000001">
    <property type="protein sequence ID" value="KAI9566027.1"/>
    <property type="molecule type" value="Genomic_DNA"/>
</dbReference>
<evidence type="ECO:0000259" key="2">
    <source>
        <dbReference type="PROSITE" id="PS51029"/>
    </source>
</evidence>
<dbReference type="PROSITE" id="PS51029">
    <property type="entry name" value="MADF"/>
    <property type="match status" value="1"/>
</dbReference>
<dbReference type="PANTHER" id="PTHR12243:SF67">
    <property type="entry name" value="COREPRESSOR OF PANGOLIN, ISOFORM A-RELATED"/>
    <property type="match status" value="1"/>
</dbReference>
<gene>
    <name evidence="3" type="ORF">GHT06_009826</name>
</gene>
<dbReference type="GO" id="GO:0005634">
    <property type="term" value="C:nucleus"/>
    <property type="evidence" value="ECO:0007669"/>
    <property type="project" value="TreeGrafter"/>
</dbReference>
<feature type="domain" description="MADF" evidence="2">
    <location>
        <begin position="61"/>
        <end position="158"/>
    </location>
</feature>
<dbReference type="GO" id="GO:0006357">
    <property type="term" value="P:regulation of transcription by RNA polymerase II"/>
    <property type="evidence" value="ECO:0007669"/>
    <property type="project" value="TreeGrafter"/>
</dbReference>
<name>A0AAD5Q0A4_9CRUS</name>
<dbReference type="SMART" id="SM00595">
    <property type="entry name" value="MADF"/>
    <property type="match status" value="1"/>
</dbReference>
<comment type="caution">
    <text evidence="3">The sequence shown here is derived from an EMBL/GenBank/DDBJ whole genome shotgun (WGS) entry which is preliminary data.</text>
</comment>
<evidence type="ECO:0000313" key="4">
    <source>
        <dbReference type="Proteomes" id="UP000820818"/>
    </source>
</evidence>
<sequence>MPGNKTVSPKKFVNIPTKVSPRKNKGKTAVYNIAEPSGSGMTSSNKKRISTYQWNEERIQEMIQGVSEYPVLYDISRDDYKDVTVHARAFDAVAQRLPCCTGADVKSKWEYLRKCWLSERRELNKEDPSGTGTDDVKKNQRKPFAYYESMGFISPFTKSRVGRHTNITNKHLPTDNEDYENDVYEVIQQQSTVEIRQVDLSLDSNTSIIDNIKFKSCKTNNTFGFPLAHFKIVIIHVIVDVQHDYRNKTSSATVYLCAHH</sequence>
<dbReference type="GO" id="GO:0005667">
    <property type="term" value="C:transcription regulator complex"/>
    <property type="evidence" value="ECO:0007669"/>
    <property type="project" value="TreeGrafter"/>
</dbReference>
<proteinExistence type="predicted"/>
<accession>A0AAD5Q0A4</accession>
<evidence type="ECO:0000313" key="3">
    <source>
        <dbReference type="EMBL" id="KAI9566027.1"/>
    </source>
</evidence>
<dbReference type="Pfam" id="PF10545">
    <property type="entry name" value="MADF_DNA_bdg"/>
    <property type="match status" value="1"/>
</dbReference>
<dbReference type="AlphaFoldDB" id="A0AAD5Q0A4"/>